<dbReference type="SUPFAM" id="SSF100950">
    <property type="entry name" value="NagB/RpiA/CoA transferase-like"/>
    <property type="match status" value="1"/>
</dbReference>
<dbReference type="OMA" id="YAEGIIC"/>
<keyword evidence="12" id="KW-1185">Reference proteome</keyword>
<keyword evidence="5" id="KW-0648">Protein biosynthesis</keyword>
<dbReference type="PANTHER" id="PTHR10233">
    <property type="entry name" value="TRANSLATION INITIATION FACTOR EIF-2B"/>
    <property type="match status" value="1"/>
</dbReference>
<reference evidence="11 12" key="1">
    <citation type="journal article" date="2015" name="Genome Biol. Evol.">
        <title>Phylogenomic analyses indicate that early fungi evolved digesting cell walls of algal ancestors of land plants.</title>
        <authorList>
            <person name="Chang Y."/>
            <person name="Wang S."/>
            <person name="Sekimoto S."/>
            <person name="Aerts A.L."/>
            <person name="Choi C."/>
            <person name="Clum A."/>
            <person name="LaButti K.M."/>
            <person name="Lindquist E.A."/>
            <person name="Yee Ngan C."/>
            <person name="Ohm R.A."/>
            <person name="Salamov A.A."/>
            <person name="Grigoriev I.V."/>
            <person name="Spatafora J.W."/>
            <person name="Berbee M.L."/>
        </authorList>
    </citation>
    <scope>NUCLEOTIDE SEQUENCE [LARGE SCALE GENOMIC DNA]</scope>
    <source>
        <strain evidence="11 12">NRRL 28638</strain>
    </source>
</reference>
<protein>
    <recommendedName>
        <fullName evidence="6">Translation initiation factor eIF2B subunit delta</fullName>
    </recommendedName>
    <alternativeName>
        <fullName evidence="7">eIF2B GDP-GTP exchange factor subunit delta</fullName>
    </alternativeName>
</protein>
<sequence length="402" mass="44425">MDNSNTESQTPKEVQTQKPVQTPPVEGKKSMKEMSKAERRELQEKQRAEKEARKAQGLPHPKKVAQNQTKGDTKSTASAKPVSEFNFVSLFSHLKLSDEKKEATNIHSSIEKFITSTSLDSNQDSNTVSINIINVLKSLINDYQLPDQAILNRDLPTYINAQLNHIKSVHPFTAGVSNTVNFITKYIANLDPSTSAKDAVPEIIQKLEIFQVEKIEAASENIAIHLSKEVLDNDVILTYGNSSVVQKALEFALANGVKFTVIIIENDQQSGKVLLDSLTKKGIQCTYATLSSLSYILQDATRIWLSSEALLIDGSILSNSGTGQIALASQSQEIPTSFFGESYKVWDKVLFNSTQWNVLDKVASDSALTTLKFKYDVTPYTLVSRIITESGEISAHKLNLSL</sequence>
<evidence type="ECO:0000256" key="10">
    <source>
        <dbReference type="SAM" id="MobiDB-lite"/>
    </source>
</evidence>
<dbReference type="STRING" id="796925.A0A137P9Y1"/>
<dbReference type="EMBL" id="KQ964468">
    <property type="protein sequence ID" value="KXN71731.1"/>
    <property type="molecule type" value="Genomic_DNA"/>
</dbReference>
<keyword evidence="3" id="KW-0963">Cytoplasm</keyword>
<evidence type="ECO:0000256" key="9">
    <source>
        <dbReference type="RuleBase" id="RU003814"/>
    </source>
</evidence>
<dbReference type="PANTHER" id="PTHR10233:SF14">
    <property type="entry name" value="TRANSLATION INITIATION FACTOR EIF-2B SUBUNIT DELTA"/>
    <property type="match status" value="1"/>
</dbReference>
<feature type="region of interest" description="Disordered" evidence="10">
    <location>
        <begin position="1"/>
        <end position="78"/>
    </location>
</feature>
<dbReference type="InterPro" id="IPR042529">
    <property type="entry name" value="IF_2B-like_C"/>
</dbReference>
<feature type="compositionally biased region" description="Polar residues" evidence="10">
    <location>
        <begin position="1"/>
        <end position="20"/>
    </location>
</feature>
<evidence type="ECO:0000256" key="5">
    <source>
        <dbReference type="ARBA" id="ARBA00022917"/>
    </source>
</evidence>
<keyword evidence="11" id="KW-0808">Transferase</keyword>
<feature type="compositionally biased region" description="Basic and acidic residues" evidence="10">
    <location>
        <begin position="26"/>
        <end position="54"/>
    </location>
</feature>
<evidence type="ECO:0000313" key="12">
    <source>
        <dbReference type="Proteomes" id="UP000070444"/>
    </source>
</evidence>
<dbReference type="GO" id="GO:0005829">
    <property type="term" value="C:cytosol"/>
    <property type="evidence" value="ECO:0007669"/>
    <property type="project" value="UniProtKB-SubCell"/>
</dbReference>
<dbReference type="InterPro" id="IPR037171">
    <property type="entry name" value="NagB/RpiA_transferase-like"/>
</dbReference>
<dbReference type="GO" id="GO:0003743">
    <property type="term" value="F:translation initiation factor activity"/>
    <property type="evidence" value="ECO:0007669"/>
    <property type="project" value="UniProtKB-KW"/>
</dbReference>
<evidence type="ECO:0000256" key="2">
    <source>
        <dbReference type="ARBA" id="ARBA00007251"/>
    </source>
</evidence>
<dbReference type="InterPro" id="IPR000649">
    <property type="entry name" value="IF-2B-related"/>
</dbReference>
<comment type="subunit">
    <text evidence="8">Component of the translation initiation factor 2B (eIF2B) complex which is a heterodecamer of two sets of five different subunits: alpha, beta, gamma, delta and epsilon. Subunits alpha, beta and delta comprise a regulatory subcomplex and subunits epsilon and gamma comprise a catalytic subcomplex. Within the complex, the hexameric regulatory complex resides at the center, with the two heterodimeric catalytic subcomplexes bound on opposite sides.</text>
</comment>
<organism evidence="11 12">
    <name type="scientific">Conidiobolus coronatus (strain ATCC 28846 / CBS 209.66 / NRRL 28638)</name>
    <name type="common">Delacroixia coronata</name>
    <dbReference type="NCBI Taxonomy" id="796925"/>
    <lineage>
        <taxon>Eukaryota</taxon>
        <taxon>Fungi</taxon>
        <taxon>Fungi incertae sedis</taxon>
        <taxon>Zoopagomycota</taxon>
        <taxon>Entomophthoromycotina</taxon>
        <taxon>Entomophthoromycetes</taxon>
        <taxon>Entomophthorales</taxon>
        <taxon>Ancylistaceae</taxon>
        <taxon>Conidiobolus</taxon>
    </lineage>
</organism>
<evidence type="ECO:0000256" key="3">
    <source>
        <dbReference type="ARBA" id="ARBA00022490"/>
    </source>
</evidence>
<dbReference type="AlphaFoldDB" id="A0A137P9Y1"/>
<name>A0A137P9Y1_CONC2</name>
<evidence type="ECO:0000256" key="8">
    <source>
        <dbReference type="ARBA" id="ARBA00046432"/>
    </source>
</evidence>
<dbReference type="Pfam" id="PF01008">
    <property type="entry name" value="IF-2B"/>
    <property type="match status" value="1"/>
</dbReference>
<evidence type="ECO:0000256" key="7">
    <source>
        <dbReference type="ARBA" id="ARBA00044356"/>
    </source>
</evidence>
<dbReference type="Proteomes" id="UP000070444">
    <property type="component" value="Unassembled WGS sequence"/>
</dbReference>
<evidence type="ECO:0000256" key="6">
    <source>
        <dbReference type="ARBA" id="ARBA00044147"/>
    </source>
</evidence>
<feature type="compositionally biased region" description="Polar residues" evidence="10">
    <location>
        <begin position="65"/>
        <end position="78"/>
    </location>
</feature>
<gene>
    <name evidence="11" type="ORF">CONCODRAFT_5524</name>
</gene>
<dbReference type="GO" id="GO:0016740">
    <property type="term" value="F:transferase activity"/>
    <property type="evidence" value="ECO:0007669"/>
    <property type="project" value="UniProtKB-KW"/>
</dbReference>
<dbReference type="OrthoDB" id="10254737at2759"/>
<evidence type="ECO:0000256" key="1">
    <source>
        <dbReference type="ARBA" id="ARBA00004514"/>
    </source>
</evidence>
<evidence type="ECO:0000313" key="11">
    <source>
        <dbReference type="EMBL" id="KXN71731.1"/>
    </source>
</evidence>
<comment type="similarity">
    <text evidence="2 9">Belongs to the eIF-2B alpha/beta/delta subunits family.</text>
</comment>
<keyword evidence="4" id="KW-0396">Initiation factor</keyword>
<accession>A0A137P9Y1</accession>
<evidence type="ECO:0000256" key="4">
    <source>
        <dbReference type="ARBA" id="ARBA00022540"/>
    </source>
</evidence>
<comment type="subcellular location">
    <subcellularLocation>
        <location evidence="1">Cytoplasm</location>
        <location evidence="1">Cytosol</location>
    </subcellularLocation>
</comment>
<proteinExistence type="inferred from homology"/>
<dbReference type="Gene3D" id="3.40.50.10470">
    <property type="entry name" value="Translation initiation factor eif-2b, domain 2"/>
    <property type="match status" value="1"/>
</dbReference>